<dbReference type="InterPro" id="IPR003395">
    <property type="entry name" value="RecF/RecN/SMC_N"/>
</dbReference>
<feature type="region of interest" description="Disordered" evidence="8">
    <location>
        <begin position="1546"/>
        <end position="1576"/>
    </location>
</feature>
<evidence type="ECO:0000256" key="5">
    <source>
        <dbReference type="ARBA" id="ARBA00023242"/>
    </source>
</evidence>
<evidence type="ECO:0000256" key="2">
    <source>
        <dbReference type="ARBA" id="ARBA00022618"/>
    </source>
</evidence>
<evidence type="ECO:0000256" key="4">
    <source>
        <dbReference type="ARBA" id="ARBA00023054"/>
    </source>
</evidence>
<organism evidence="10 11">
    <name type="scientific">Durusdinium trenchii</name>
    <dbReference type="NCBI Taxonomy" id="1381693"/>
    <lineage>
        <taxon>Eukaryota</taxon>
        <taxon>Sar</taxon>
        <taxon>Alveolata</taxon>
        <taxon>Dinophyceae</taxon>
        <taxon>Suessiales</taxon>
        <taxon>Symbiodiniaceae</taxon>
        <taxon>Durusdinium</taxon>
    </lineage>
</organism>
<feature type="region of interest" description="Disordered" evidence="8">
    <location>
        <begin position="156"/>
        <end position="184"/>
    </location>
</feature>
<dbReference type="PANTHER" id="PTHR18937:SF12">
    <property type="entry name" value="STRUCTURAL MAINTENANCE OF CHROMOSOMES PROTEIN"/>
    <property type="match status" value="1"/>
</dbReference>
<feature type="coiled-coil region" evidence="7">
    <location>
        <begin position="1076"/>
        <end position="1117"/>
    </location>
</feature>
<dbReference type="PANTHER" id="PTHR18937">
    <property type="entry name" value="STRUCTURAL MAINTENANCE OF CHROMOSOMES SMC FAMILY MEMBER"/>
    <property type="match status" value="1"/>
</dbReference>
<dbReference type="SMART" id="SM00968">
    <property type="entry name" value="SMC_hinge"/>
    <property type="match status" value="1"/>
</dbReference>
<reference evidence="10 11" key="1">
    <citation type="submission" date="2024-02" db="EMBL/GenBank/DDBJ databases">
        <authorList>
            <person name="Chen Y."/>
            <person name="Shah S."/>
            <person name="Dougan E. K."/>
            <person name="Thang M."/>
            <person name="Chan C."/>
        </authorList>
    </citation>
    <scope>NUCLEOTIDE SEQUENCE [LARGE SCALE GENOMIC DNA]</scope>
</reference>
<evidence type="ECO:0000256" key="1">
    <source>
        <dbReference type="ARBA" id="ARBA00004123"/>
    </source>
</evidence>
<feature type="coiled-coil region" evidence="7">
    <location>
        <begin position="1001"/>
        <end position="1045"/>
    </location>
</feature>
<feature type="compositionally biased region" description="Basic and acidic residues" evidence="8">
    <location>
        <begin position="1566"/>
        <end position="1576"/>
    </location>
</feature>
<evidence type="ECO:0000259" key="9">
    <source>
        <dbReference type="SMART" id="SM00968"/>
    </source>
</evidence>
<name>A0ABP0IFF0_9DINO</name>
<dbReference type="Pfam" id="PF02463">
    <property type="entry name" value="SMC_N"/>
    <property type="match status" value="1"/>
</dbReference>
<dbReference type="Gene3D" id="3.40.50.300">
    <property type="entry name" value="P-loop containing nucleotide triphosphate hydrolases"/>
    <property type="match status" value="2"/>
</dbReference>
<feature type="coiled-coil region" evidence="7">
    <location>
        <begin position="924"/>
        <end position="972"/>
    </location>
</feature>
<dbReference type="Gene3D" id="1.20.1060.20">
    <property type="match status" value="1"/>
</dbReference>
<evidence type="ECO:0000256" key="8">
    <source>
        <dbReference type="SAM" id="MobiDB-lite"/>
    </source>
</evidence>
<dbReference type="SUPFAM" id="SSF53300">
    <property type="entry name" value="vWA-like"/>
    <property type="match status" value="1"/>
</dbReference>
<dbReference type="EMBL" id="CAXAMN010002670">
    <property type="protein sequence ID" value="CAK9000757.1"/>
    <property type="molecule type" value="Genomic_DNA"/>
</dbReference>
<dbReference type="Gene3D" id="3.30.70.1620">
    <property type="match status" value="1"/>
</dbReference>
<keyword evidence="3" id="KW-0498">Mitosis</keyword>
<dbReference type="Pfam" id="PF06470">
    <property type="entry name" value="SMC_hinge"/>
    <property type="match status" value="1"/>
</dbReference>
<keyword evidence="4 7" id="KW-0175">Coiled coil</keyword>
<evidence type="ECO:0000313" key="11">
    <source>
        <dbReference type="Proteomes" id="UP001642484"/>
    </source>
</evidence>
<dbReference type="InterPro" id="IPR036465">
    <property type="entry name" value="vWFA_dom_sf"/>
</dbReference>
<dbReference type="SUPFAM" id="SSF52540">
    <property type="entry name" value="P-loop containing nucleoside triphosphate hydrolases"/>
    <property type="match status" value="1"/>
</dbReference>
<keyword evidence="11" id="KW-1185">Reference proteome</keyword>
<dbReference type="InterPro" id="IPR036277">
    <property type="entry name" value="SMC_hinge_sf"/>
</dbReference>
<dbReference type="Gene3D" id="3.40.50.410">
    <property type="entry name" value="von Willebrand factor, type A domain"/>
    <property type="match status" value="1"/>
</dbReference>
<protein>
    <recommendedName>
        <fullName evidence="9">SMC hinge domain-containing protein</fullName>
    </recommendedName>
</protein>
<keyword evidence="2" id="KW-0132">Cell division</keyword>
<dbReference type="InterPro" id="IPR010935">
    <property type="entry name" value="SMC_hinge"/>
</dbReference>
<comment type="subcellular location">
    <subcellularLocation>
        <location evidence="1">Nucleus</location>
    </subcellularLocation>
</comment>
<proteinExistence type="predicted"/>
<keyword evidence="6" id="KW-0131">Cell cycle</keyword>
<evidence type="ECO:0000256" key="3">
    <source>
        <dbReference type="ARBA" id="ARBA00022776"/>
    </source>
</evidence>
<dbReference type="InterPro" id="IPR027417">
    <property type="entry name" value="P-loop_NTPase"/>
</dbReference>
<gene>
    <name evidence="10" type="ORF">CCMP2556_LOCUS6195</name>
</gene>
<feature type="coiled-coil region" evidence="7">
    <location>
        <begin position="1681"/>
        <end position="1739"/>
    </location>
</feature>
<feature type="domain" description="SMC hinge" evidence="9">
    <location>
        <begin position="1195"/>
        <end position="1314"/>
    </location>
</feature>
<comment type="caution">
    <text evidence="10">The sequence shown here is derived from an EMBL/GenBank/DDBJ whole genome shotgun (WGS) entry which is preliminary data.</text>
</comment>
<evidence type="ECO:0000256" key="6">
    <source>
        <dbReference type="ARBA" id="ARBA00023306"/>
    </source>
</evidence>
<evidence type="ECO:0000256" key="7">
    <source>
        <dbReference type="SAM" id="Coils"/>
    </source>
</evidence>
<feature type="compositionally biased region" description="Basic and acidic residues" evidence="8">
    <location>
        <begin position="170"/>
        <end position="184"/>
    </location>
</feature>
<keyword evidence="5" id="KW-0539">Nucleus</keyword>
<evidence type="ECO:0000313" key="10">
    <source>
        <dbReference type="EMBL" id="CAK9000757.1"/>
    </source>
</evidence>
<accession>A0ABP0IFF0</accession>
<sequence length="1907" mass="213848">MSSVGSPAGKVRLNVVALIGDATIGKFLVSIDGDALVEDLASQVRAALARAKVEGQLLRLTNTKQAQLPGDERVGDALRDYEEVLAVLVQEPEDPAARLQLSHGLGDDLSFTRTTKQIPAFAKADAPTQRAVDRLEDLRRTDCLAPVSVMSSFGFKESPPGPQEIFQEDLQPRQAREAPRKESLSRPCGDWEVEQLTPKLREYITTRFREMHEMPADPGHSYITVSLRPLERPGSVVSPLPIFFSIARVDIIEFERLCGRKVQEIRARLDFFRRCLEALYSLLERGAGREDYAPNMLPYSYKPEKEFGSLLNEVDESSFGQVEGFRPLLVIDMAGGVGQNSVFIKAAVKRLMYSFLVAKSRFNIISFYRGKVVAWEDHLVPPAAQKLREAEQFVDKLRPAKRTDILQALCWALDSDADSIYLLTSGLPKFADTDYCRAEVRSQNKRQLPIHVVGVECEAQAEVELRRLAEENRGSFRHKTFHTKMCTEDGVEMLNPGRSIPPRQRLSDNKLSIGGQIEILEVMIKEQEIQTTDWLEEQTCANRILLTTASQHPVPNEDQARYVAGRSVVSQLCNGAPVPLRELLQMPLVPKGETQPPGAPMLPKASRKWREGLVAHDMRRPSVHNPGDRPSGIVKTSQAGIHNDSFVDICGTADLKSCQSCAALQVASKGKAIHARAICNTMGRVHEIIVENFKSYQGKVKIGPFRKFTCIIGPNGAGKSNLMDAISFVLGVQARQLRGERARDLVYCTEKEDPKKNQRTAYVELTYVDDQVESAGEQVLVFRRTITRTGEAKFQVNSATVSQADYQKRLESINILSKVRNFLVFQGDVEATAQRQGKELTAFFEQISGSDAFRQEYDRLATDKTKLEEQARYLFTKKRNAINERKRVSQQKDEADEYRQLKSVQQDLQREYFLFRLHGVSCQLEKSKNTREAAIEEKEAVKEQMESEKKNLEAADQARAKARLDTQQVEKQIVAVKAKLERLHPERVTVKSRLAFLANRLEELSDSAEKDGQRRSKLQEQLRAIREEEAKLESQQEELKKGLADRALVFTPDQLEEFDRVKRETEKATAASGDALRQLEHQLKVVRQERVQAEGDQRDATARQSHLNQRLQELNEAETAACAAMESSAALMDQRSQQLVQMHESLKSRSGEKEELQKERNSLLDFIQDFTATEQQLERERELGQICASLAEACPGVFGRVVDLCKPSQKRLHVAVNVAMAKFLDAIIVESSEAARACVRYLKERMLPPMTFLPMADLRVTDLDPRLQNLVQSQRGLRLGLNCVSFDEKYSRAFNFVLGDVVVADTMADGRRLAFGDSRKLGVTCKVVTLAGEAIAKNGNLSVNSEATQAGATRFDVSELEATKARMESIDRRMHQIHSQESAGGADVAALELDMRRVEGKAQEAAMRLQQCQEELRQKRAELQSVEATVAAVQPEAQRLALEEARLREEQRSIEARVSEAVAGHFAHLSAAMGVDDVRKMEREFRREKEAVDQQTAQLARRLRNVKAEISMLEQTLEERRTKDPKELEAKFSEEAAELRTKETKLAREAKSLEKKVSEQEQQLSRSHEAERDNDKVLSALRQQQKERRQQLMAAEKKVSDLGSEQQALLSNQSTILRQSLLEGIEVPLLRGGPEALQELAEETQPASAPTQRSPVDTSSILVDFSLLAEEKQAASHGAAAQMLEAEYKAELERLRAELERLSPNLKAVDQLQGVAENLQAASHEADAARKSIEEIEGKFETVRKARKEKFIECFQKVSAAIGPVYRRLTAQNGADGGSAYLDLEDAEDPFNGGIKFTAMPPAKRFRDMHLLSGGEKTLAAMALLFAVQAFQQPPFMVLDEVDAALDANNVRTLSKYVEQAGCQTIVISLKDRFFIRAEALVGVWKNKLQETSAILTLDLTRYIESA</sequence>
<dbReference type="SUPFAM" id="SSF75553">
    <property type="entry name" value="Smc hinge domain"/>
    <property type="match status" value="1"/>
</dbReference>
<dbReference type="Proteomes" id="UP001642484">
    <property type="component" value="Unassembled WGS sequence"/>
</dbReference>
<feature type="compositionally biased region" description="Basic and acidic residues" evidence="8">
    <location>
        <begin position="1546"/>
        <end position="1559"/>
    </location>
</feature>